<dbReference type="EMBL" id="KZ819698">
    <property type="protein sequence ID" value="PWN54059.1"/>
    <property type="molecule type" value="Genomic_DNA"/>
</dbReference>
<organism evidence="1 2">
    <name type="scientific">Violaceomyces palustris</name>
    <dbReference type="NCBI Taxonomy" id="1673888"/>
    <lineage>
        <taxon>Eukaryota</taxon>
        <taxon>Fungi</taxon>
        <taxon>Dikarya</taxon>
        <taxon>Basidiomycota</taxon>
        <taxon>Ustilaginomycotina</taxon>
        <taxon>Ustilaginomycetes</taxon>
        <taxon>Violaceomycetales</taxon>
        <taxon>Violaceomycetaceae</taxon>
        <taxon>Violaceomyces</taxon>
    </lineage>
</organism>
<accession>A0ACD0P7N1</accession>
<proteinExistence type="predicted"/>
<gene>
    <name evidence="1" type="ORF">IE53DRAFT_383401</name>
</gene>
<dbReference type="Proteomes" id="UP000245626">
    <property type="component" value="Unassembled WGS sequence"/>
</dbReference>
<protein>
    <submittedName>
        <fullName evidence="1">WD40 repeat-like protein</fullName>
    </submittedName>
</protein>
<evidence type="ECO:0000313" key="2">
    <source>
        <dbReference type="Proteomes" id="UP000245626"/>
    </source>
</evidence>
<sequence length="352" mass="38599">MSLSSARTEAEVFRSREVHLPNFPSFKPPRELRGGHRMSIRGVGWNSDGRRLASCGADKLVRIWTPERSVDHRASTELRGHTESVEQLAWDPIQPDILATAGGDRTVRLWDIRVAKAIHTVNTPGSNINIAFHPKGGYVAVGDKVDNVSIIDTSKGQIVQTLKDGNVDKEEINEICWSPDGSLFLLTTGAGTVHIHDAMQEAGGVYREVMKSENDAAPPANSKWERLHTIVAHTANVFCIEFDPLSRFVATASSDSMVGLWDTQEWMSVRMSGALNFPARSLSFSHDGEFLAAGGEDNWIDISSTATGNTVHKLSIPGMINTLSWHPSKTMLAYAGDEKDVKDQGIIRVFGL</sequence>
<keyword evidence="2" id="KW-1185">Reference proteome</keyword>
<name>A0ACD0P7N1_9BASI</name>
<reference evidence="1 2" key="1">
    <citation type="journal article" date="2018" name="Mol. Biol. Evol.">
        <title>Broad Genomic Sampling Reveals a Smut Pathogenic Ancestry of the Fungal Clade Ustilaginomycotina.</title>
        <authorList>
            <person name="Kijpornyongpan T."/>
            <person name="Mondo S.J."/>
            <person name="Barry K."/>
            <person name="Sandor L."/>
            <person name="Lee J."/>
            <person name="Lipzen A."/>
            <person name="Pangilinan J."/>
            <person name="LaButti K."/>
            <person name="Hainaut M."/>
            <person name="Henrissat B."/>
            <person name="Grigoriev I.V."/>
            <person name="Spatafora J.W."/>
            <person name="Aime M.C."/>
        </authorList>
    </citation>
    <scope>NUCLEOTIDE SEQUENCE [LARGE SCALE GENOMIC DNA]</scope>
    <source>
        <strain evidence="1 2">SA 807</strain>
    </source>
</reference>
<evidence type="ECO:0000313" key="1">
    <source>
        <dbReference type="EMBL" id="PWN54059.1"/>
    </source>
</evidence>